<dbReference type="AlphaFoldDB" id="A0A180H360"/>
<reference evidence="2" key="4">
    <citation type="submission" date="2025-05" db="UniProtKB">
        <authorList>
            <consortium name="EnsemblFungi"/>
        </authorList>
    </citation>
    <scope>IDENTIFICATION</scope>
    <source>
        <strain evidence="2">isolate 1-1 / race 1 (BBBD)</strain>
    </source>
</reference>
<protein>
    <submittedName>
        <fullName evidence="1 2">Uncharacterized protein</fullName>
    </submittedName>
</protein>
<dbReference type="EMBL" id="ADAS02000004">
    <property type="protein sequence ID" value="OAV98952.1"/>
    <property type="molecule type" value="Genomic_DNA"/>
</dbReference>
<accession>A0A180H360</accession>
<reference evidence="1" key="2">
    <citation type="submission" date="2016-05" db="EMBL/GenBank/DDBJ databases">
        <title>Comparative analysis highlights variable genome content of wheat rusts and divergence of the mating loci.</title>
        <authorList>
            <person name="Cuomo C.A."/>
            <person name="Bakkeren G."/>
            <person name="Szabo L."/>
            <person name="Khalil H."/>
            <person name="Joly D."/>
            <person name="Goldberg J."/>
            <person name="Young S."/>
            <person name="Zeng Q."/>
            <person name="Fellers J."/>
        </authorList>
    </citation>
    <scope>NUCLEOTIDE SEQUENCE [LARGE SCALE GENOMIC DNA]</scope>
    <source>
        <strain evidence="1">1-1 BBBD Race 1</strain>
    </source>
</reference>
<sequence length="118" mass="12702">MAPVNPGTCLGAGIRQPFCQKLDTRNRRVGQSGYLQVPARVSAGTRTGICRYPHGYPQVPARVSAGTRTGIRRYPHGYPQVPARVSAGTRTGIRRYPHGYPQVPAWVSAGTCPSKLTG</sequence>
<feature type="non-terminal residue" evidence="1">
    <location>
        <position position="118"/>
    </location>
</feature>
<reference evidence="1" key="1">
    <citation type="submission" date="2009-11" db="EMBL/GenBank/DDBJ databases">
        <authorList>
            <consortium name="The Broad Institute Genome Sequencing Platform"/>
            <person name="Ward D."/>
            <person name="Feldgarden M."/>
            <person name="Earl A."/>
            <person name="Young S.K."/>
            <person name="Zeng Q."/>
            <person name="Koehrsen M."/>
            <person name="Alvarado L."/>
            <person name="Berlin A."/>
            <person name="Bochicchio J."/>
            <person name="Borenstein D."/>
            <person name="Chapman S.B."/>
            <person name="Chen Z."/>
            <person name="Engels R."/>
            <person name="Freedman E."/>
            <person name="Gellesch M."/>
            <person name="Goldberg J."/>
            <person name="Griggs A."/>
            <person name="Gujja S."/>
            <person name="Heilman E."/>
            <person name="Heiman D."/>
            <person name="Hepburn T."/>
            <person name="Howarth C."/>
            <person name="Jen D."/>
            <person name="Larson L."/>
            <person name="Lewis B."/>
            <person name="Mehta T."/>
            <person name="Park D."/>
            <person name="Pearson M."/>
            <person name="Roberts A."/>
            <person name="Saif S."/>
            <person name="Shea T."/>
            <person name="Shenoy N."/>
            <person name="Sisk P."/>
            <person name="Stolte C."/>
            <person name="Sykes S."/>
            <person name="Thomson T."/>
            <person name="Walk T."/>
            <person name="White J."/>
            <person name="Yandava C."/>
            <person name="Izard J."/>
            <person name="Baranova O.V."/>
            <person name="Blanton J.M."/>
            <person name="Tanner A.C."/>
            <person name="Dewhirst F.E."/>
            <person name="Haas B."/>
            <person name="Nusbaum C."/>
            <person name="Birren B."/>
        </authorList>
    </citation>
    <scope>NUCLEOTIDE SEQUENCE [LARGE SCALE GENOMIC DNA]</scope>
    <source>
        <strain evidence="1">1-1 BBBD Race 1</strain>
    </source>
</reference>
<proteinExistence type="predicted"/>
<reference evidence="2 3" key="3">
    <citation type="journal article" date="2017" name="G3 (Bethesda)">
        <title>Comparative analysis highlights variable genome content of wheat rusts and divergence of the mating loci.</title>
        <authorList>
            <person name="Cuomo C.A."/>
            <person name="Bakkeren G."/>
            <person name="Khalil H.B."/>
            <person name="Panwar V."/>
            <person name="Joly D."/>
            <person name="Linning R."/>
            <person name="Sakthikumar S."/>
            <person name="Song X."/>
            <person name="Adiconis X."/>
            <person name="Fan L."/>
            <person name="Goldberg J.M."/>
            <person name="Levin J.Z."/>
            <person name="Young S."/>
            <person name="Zeng Q."/>
            <person name="Anikster Y."/>
            <person name="Bruce M."/>
            <person name="Wang M."/>
            <person name="Yin C."/>
            <person name="McCallum B."/>
            <person name="Szabo L.J."/>
            <person name="Hulbert S."/>
            <person name="Chen X."/>
            <person name="Fellers J.P."/>
        </authorList>
    </citation>
    <scope>NUCLEOTIDE SEQUENCE</scope>
    <source>
        <strain evidence="3">Isolate 1-1 / race 1 (BBBD)</strain>
        <strain evidence="2">isolate 1-1 / race 1 (BBBD)</strain>
    </source>
</reference>
<dbReference type="EnsemblFungi" id="PTTG_02482-t43_1">
    <property type="protein sequence ID" value="PTTG_02482-t43_1-p1"/>
    <property type="gene ID" value="PTTG_02482"/>
</dbReference>
<dbReference type="VEuPathDB" id="FungiDB:PTTG_02482"/>
<gene>
    <name evidence="1" type="ORF">PTTG_02482</name>
</gene>
<organism evidence="1">
    <name type="scientific">Puccinia triticina (isolate 1-1 / race 1 (BBBD))</name>
    <name type="common">Brown leaf rust fungus</name>
    <dbReference type="NCBI Taxonomy" id="630390"/>
    <lineage>
        <taxon>Eukaryota</taxon>
        <taxon>Fungi</taxon>
        <taxon>Dikarya</taxon>
        <taxon>Basidiomycota</taxon>
        <taxon>Pucciniomycotina</taxon>
        <taxon>Pucciniomycetes</taxon>
        <taxon>Pucciniales</taxon>
        <taxon>Pucciniaceae</taxon>
        <taxon>Puccinia</taxon>
    </lineage>
</organism>
<dbReference type="Proteomes" id="UP000005240">
    <property type="component" value="Unassembled WGS sequence"/>
</dbReference>
<evidence type="ECO:0000313" key="1">
    <source>
        <dbReference type="EMBL" id="OAV98952.1"/>
    </source>
</evidence>
<name>A0A180H360_PUCT1</name>
<keyword evidence="3" id="KW-1185">Reference proteome</keyword>
<evidence type="ECO:0000313" key="3">
    <source>
        <dbReference type="Proteomes" id="UP000005240"/>
    </source>
</evidence>
<evidence type="ECO:0000313" key="2">
    <source>
        <dbReference type="EnsemblFungi" id="PTTG_02482-t43_1-p1"/>
    </source>
</evidence>